<keyword evidence="2" id="KW-0812">Transmembrane</keyword>
<proteinExistence type="inferred from homology"/>
<name>A0A1M6AE65_9FIRM</name>
<dbReference type="Proteomes" id="UP000184052">
    <property type="component" value="Unassembled WGS sequence"/>
</dbReference>
<organism evidence="4 5">
    <name type="scientific">Dethiosulfatibacter aminovorans DSM 17477</name>
    <dbReference type="NCBI Taxonomy" id="1121476"/>
    <lineage>
        <taxon>Bacteria</taxon>
        <taxon>Bacillati</taxon>
        <taxon>Bacillota</taxon>
        <taxon>Tissierellia</taxon>
        <taxon>Dethiosulfatibacter</taxon>
    </lineage>
</organism>
<keyword evidence="2" id="KW-0472">Membrane</keyword>
<evidence type="ECO:0000313" key="5">
    <source>
        <dbReference type="Proteomes" id="UP000184052"/>
    </source>
</evidence>
<dbReference type="GO" id="GO:0016020">
    <property type="term" value="C:membrane"/>
    <property type="evidence" value="ECO:0007669"/>
    <property type="project" value="InterPro"/>
</dbReference>
<dbReference type="Pfam" id="PF00892">
    <property type="entry name" value="EamA"/>
    <property type="match status" value="2"/>
</dbReference>
<keyword evidence="2" id="KW-1133">Transmembrane helix</keyword>
<comment type="similarity">
    <text evidence="1">Belongs to the EamA transporter family.</text>
</comment>
<feature type="domain" description="EamA" evidence="3">
    <location>
        <begin position="9"/>
        <end position="141"/>
    </location>
</feature>
<keyword evidence="5" id="KW-1185">Reference proteome</keyword>
<evidence type="ECO:0000256" key="2">
    <source>
        <dbReference type="SAM" id="Phobius"/>
    </source>
</evidence>
<feature type="transmembrane region" description="Helical" evidence="2">
    <location>
        <begin position="37"/>
        <end position="54"/>
    </location>
</feature>
<dbReference type="SUPFAM" id="SSF103481">
    <property type="entry name" value="Multidrug resistance efflux transporter EmrE"/>
    <property type="match status" value="2"/>
</dbReference>
<feature type="transmembrane region" description="Helical" evidence="2">
    <location>
        <begin position="74"/>
        <end position="92"/>
    </location>
</feature>
<feature type="transmembrane region" description="Helical" evidence="2">
    <location>
        <begin position="181"/>
        <end position="200"/>
    </location>
</feature>
<dbReference type="PANTHER" id="PTHR22911">
    <property type="entry name" value="ACYL-MALONYL CONDENSING ENZYME-RELATED"/>
    <property type="match status" value="1"/>
</dbReference>
<dbReference type="STRING" id="1121476.SAMN02745751_00081"/>
<dbReference type="OrthoDB" id="9808556at2"/>
<feature type="transmembrane region" description="Helical" evidence="2">
    <location>
        <begin position="212"/>
        <end position="232"/>
    </location>
</feature>
<feature type="transmembrane region" description="Helical" evidence="2">
    <location>
        <begin position="126"/>
        <end position="142"/>
    </location>
</feature>
<dbReference type="PANTHER" id="PTHR22911:SF137">
    <property type="entry name" value="SOLUTE CARRIER FAMILY 35 MEMBER G2-RELATED"/>
    <property type="match status" value="1"/>
</dbReference>
<dbReference type="EMBL" id="FQZL01000004">
    <property type="protein sequence ID" value="SHI34483.1"/>
    <property type="molecule type" value="Genomic_DNA"/>
</dbReference>
<dbReference type="InterPro" id="IPR037185">
    <property type="entry name" value="EmrE-like"/>
</dbReference>
<dbReference type="RefSeq" id="WP_073045441.1">
    <property type="nucleotide sequence ID" value="NZ_FQZL01000004.1"/>
</dbReference>
<feature type="transmembrane region" description="Helical" evidence="2">
    <location>
        <begin position="98"/>
        <end position="119"/>
    </location>
</feature>
<feature type="transmembrane region" description="Helical" evidence="2">
    <location>
        <begin position="269"/>
        <end position="288"/>
    </location>
</feature>
<feature type="transmembrane region" description="Helical" evidence="2">
    <location>
        <begin position="244"/>
        <end position="263"/>
    </location>
</feature>
<feature type="domain" description="EamA" evidence="3">
    <location>
        <begin position="151"/>
        <end position="286"/>
    </location>
</feature>
<evidence type="ECO:0000256" key="1">
    <source>
        <dbReference type="ARBA" id="ARBA00007362"/>
    </source>
</evidence>
<feature type="transmembrane region" description="Helical" evidence="2">
    <location>
        <begin position="148"/>
        <end position="169"/>
    </location>
</feature>
<accession>A0A1M6AE65</accession>
<protein>
    <submittedName>
        <fullName evidence="4">EamA domain-containing membrane protein RarD</fullName>
    </submittedName>
</protein>
<dbReference type="AlphaFoldDB" id="A0A1M6AE65"/>
<feature type="transmembrane region" description="Helical" evidence="2">
    <location>
        <begin position="12"/>
        <end position="31"/>
    </location>
</feature>
<evidence type="ECO:0000313" key="4">
    <source>
        <dbReference type="EMBL" id="SHI34483.1"/>
    </source>
</evidence>
<dbReference type="InterPro" id="IPR000620">
    <property type="entry name" value="EamA_dom"/>
</dbReference>
<sequence length="305" mass="33612">MNNIFLQNKGNILVILSAVLFGSMPLFVKIIDANGGNLVLLTFMRSMISLPLLFMLMRYEGNKSLISLVEFKKIVILSLGFAATPILLLTSYDFIPSGMAMTIHFVYPVFVLIGCFLFFKDKPNRIKTTGLVLSTFGIFLFFDPGQRSNTSGILLAFLSGITYAFYTIYLDKSGLRSLKPFTLGFYLAFVSSVELGMYAFLTDSLENSLNLLGWILCILYSLLITVGASISFQEGVKEIGSQRASILSTFEPITSIVVGILVFSESFGLKTVIGIIMILTAVVILTAFDRKQVTSKSGIKEEYVG</sequence>
<evidence type="ECO:0000259" key="3">
    <source>
        <dbReference type="Pfam" id="PF00892"/>
    </source>
</evidence>
<gene>
    <name evidence="4" type="ORF">SAMN02745751_00081</name>
</gene>
<reference evidence="4 5" key="1">
    <citation type="submission" date="2016-11" db="EMBL/GenBank/DDBJ databases">
        <authorList>
            <person name="Jaros S."/>
            <person name="Januszkiewicz K."/>
            <person name="Wedrychowicz H."/>
        </authorList>
    </citation>
    <scope>NUCLEOTIDE SEQUENCE [LARGE SCALE GENOMIC DNA]</scope>
    <source>
        <strain evidence="4 5">DSM 17477</strain>
    </source>
</reference>